<comment type="caution">
    <text evidence="1">The sequence shown here is derived from an EMBL/GenBank/DDBJ whole genome shotgun (WGS) entry which is preliminary data.</text>
</comment>
<accession>A0A5J4WX72</accession>
<name>A0A5J4WX72_9EUKA</name>
<organism evidence="1 2">
    <name type="scientific">Streblomastix strix</name>
    <dbReference type="NCBI Taxonomy" id="222440"/>
    <lineage>
        <taxon>Eukaryota</taxon>
        <taxon>Metamonada</taxon>
        <taxon>Preaxostyla</taxon>
        <taxon>Oxymonadida</taxon>
        <taxon>Streblomastigidae</taxon>
        <taxon>Streblomastix</taxon>
    </lineage>
</organism>
<gene>
    <name evidence="1" type="ORF">EZS28_005087</name>
</gene>
<dbReference type="EMBL" id="SNRW01000765">
    <property type="protein sequence ID" value="KAA6399383.1"/>
    <property type="molecule type" value="Genomic_DNA"/>
</dbReference>
<dbReference type="Proteomes" id="UP000324800">
    <property type="component" value="Unassembled WGS sequence"/>
</dbReference>
<sequence>NSKCAALFLTETAVHAHIQYWHAQLAEHIMRLCFHRPGVQIRERQDAAAVEQVQQQPLVMLN</sequence>
<reference evidence="1 2" key="1">
    <citation type="submission" date="2019-03" db="EMBL/GenBank/DDBJ databases">
        <title>Single cell metagenomics reveals metabolic interactions within the superorganism composed of flagellate Streblomastix strix and complex community of Bacteroidetes bacteria on its surface.</title>
        <authorList>
            <person name="Treitli S.C."/>
            <person name="Kolisko M."/>
            <person name="Husnik F."/>
            <person name="Keeling P."/>
            <person name="Hampl V."/>
        </authorList>
    </citation>
    <scope>NUCLEOTIDE SEQUENCE [LARGE SCALE GENOMIC DNA]</scope>
    <source>
        <strain evidence="1">ST1C</strain>
    </source>
</reference>
<protein>
    <submittedName>
        <fullName evidence="1">Uncharacterized protein</fullName>
    </submittedName>
</protein>
<feature type="non-terminal residue" evidence="1">
    <location>
        <position position="1"/>
    </location>
</feature>
<dbReference type="AlphaFoldDB" id="A0A5J4WX72"/>
<evidence type="ECO:0000313" key="1">
    <source>
        <dbReference type="EMBL" id="KAA6399383.1"/>
    </source>
</evidence>
<evidence type="ECO:0000313" key="2">
    <source>
        <dbReference type="Proteomes" id="UP000324800"/>
    </source>
</evidence>
<proteinExistence type="predicted"/>